<proteinExistence type="predicted"/>
<organism evidence="4 5">
    <name type="scientific">Athelia psychrophila</name>
    <dbReference type="NCBI Taxonomy" id="1759441"/>
    <lineage>
        <taxon>Eukaryota</taxon>
        <taxon>Fungi</taxon>
        <taxon>Dikarya</taxon>
        <taxon>Basidiomycota</taxon>
        <taxon>Agaricomycotina</taxon>
        <taxon>Agaricomycetes</taxon>
        <taxon>Agaricomycetidae</taxon>
        <taxon>Atheliales</taxon>
        <taxon>Atheliaceae</taxon>
        <taxon>Athelia</taxon>
    </lineage>
</organism>
<feature type="compositionally biased region" description="Low complexity" evidence="1">
    <location>
        <begin position="252"/>
        <end position="274"/>
    </location>
</feature>
<feature type="transmembrane region" description="Helical" evidence="2">
    <location>
        <begin position="284"/>
        <end position="307"/>
    </location>
</feature>
<dbReference type="STRING" id="436010.A0A166V5C8"/>
<keyword evidence="2" id="KW-0812">Transmembrane</keyword>
<evidence type="ECO:0000256" key="2">
    <source>
        <dbReference type="SAM" id="Phobius"/>
    </source>
</evidence>
<sequence length="476" mass="50469">MPLPPLAQRLSLFLFFFSVYAQVTNLTIGQNDTSVYYSAGWRTSNHDGQSFLLVDVIDADVQITLPNGTVSFQYFGFKRSMGAVYSTCLDCGLETNGSMLMVDAHDPAENGTQPPVELFSMNNLDPTTVHSLTVFNFPDARFQNTGQLTFDHLIVSVSDNAIWQTMIHDPNPIASILSPATSSTTGTRPTSASTSSSKQPKRTSSSGLSPASTASRSDSGGGGASSSVGGTVTVSPTGLTQSTTAGVPSGISSLPEASSTSTTSSSSATTFATPSSRARLSPSVIAVVVVISVFVGLSSIFGGFLLLKVIRLRRQRLNGTAGPPVLPEMSIPGTINFPSFRTHRSSYSSAASGSTQSLEPDDSASFGPYQRSTSRLYIDVRAVSPAPVSPALASSSMESWEDLERQRPSNPFESEMRSVSSDDVTQLMAQRSSNPFANPMTPERERLRVLSGQAWIAWKSSQGQLGDGDGSNRVAH</sequence>
<name>A0A166V5C8_9AGAM</name>
<feature type="region of interest" description="Disordered" evidence="1">
    <location>
        <begin position="177"/>
        <end position="274"/>
    </location>
</feature>
<dbReference type="Proteomes" id="UP000076532">
    <property type="component" value="Unassembled WGS sequence"/>
</dbReference>
<dbReference type="EMBL" id="KV417486">
    <property type="protein sequence ID" value="KZP32363.1"/>
    <property type="molecule type" value="Genomic_DNA"/>
</dbReference>
<evidence type="ECO:0000313" key="5">
    <source>
        <dbReference type="Proteomes" id="UP000076532"/>
    </source>
</evidence>
<keyword evidence="2" id="KW-0472">Membrane</keyword>
<feature type="compositionally biased region" description="Low complexity" evidence="1">
    <location>
        <begin position="193"/>
        <end position="218"/>
    </location>
</feature>
<evidence type="ECO:0000256" key="3">
    <source>
        <dbReference type="SAM" id="SignalP"/>
    </source>
</evidence>
<feature type="compositionally biased region" description="Polar residues" evidence="1">
    <location>
        <begin position="236"/>
        <end position="246"/>
    </location>
</feature>
<keyword evidence="2" id="KW-1133">Transmembrane helix</keyword>
<protein>
    <submittedName>
        <fullName evidence="4">Uncharacterized protein</fullName>
    </submittedName>
</protein>
<accession>A0A166V5C8</accession>
<evidence type="ECO:0000313" key="4">
    <source>
        <dbReference type="EMBL" id="KZP32363.1"/>
    </source>
</evidence>
<feature type="signal peptide" evidence="3">
    <location>
        <begin position="1"/>
        <end position="21"/>
    </location>
</feature>
<feature type="compositionally biased region" description="Low complexity" evidence="1">
    <location>
        <begin position="346"/>
        <end position="357"/>
    </location>
</feature>
<feature type="region of interest" description="Disordered" evidence="1">
    <location>
        <begin position="346"/>
        <end position="367"/>
    </location>
</feature>
<evidence type="ECO:0000256" key="1">
    <source>
        <dbReference type="SAM" id="MobiDB-lite"/>
    </source>
</evidence>
<keyword evidence="5" id="KW-1185">Reference proteome</keyword>
<dbReference type="AlphaFoldDB" id="A0A166V5C8"/>
<feature type="region of interest" description="Disordered" evidence="1">
    <location>
        <begin position="389"/>
        <end position="419"/>
    </location>
</feature>
<feature type="compositionally biased region" description="Low complexity" evidence="1">
    <location>
        <begin position="225"/>
        <end position="235"/>
    </location>
</feature>
<reference evidence="4 5" key="1">
    <citation type="journal article" date="2016" name="Mol. Biol. Evol.">
        <title>Comparative Genomics of Early-Diverging Mushroom-Forming Fungi Provides Insights into the Origins of Lignocellulose Decay Capabilities.</title>
        <authorList>
            <person name="Nagy L.G."/>
            <person name="Riley R."/>
            <person name="Tritt A."/>
            <person name="Adam C."/>
            <person name="Daum C."/>
            <person name="Floudas D."/>
            <person name="Sun H."/>
            <person name="Yadav J.S."/>
            <person name="Pangilinan J."/>
            <person name="Larsson K.H."/>
            <person name="Matsuura K."/>
            <person name="Barry K."/>
            <person name="Labutti K."/>
            <person name="Kuo R."/>
            <person name="Ohm R.A."/>
            <person name="Bhattacharya S.S."/>
            <person name="Shirouzu T."/>
            <person name="Yoshinaga Y."/>
            <person name="Martin F.M."/>
            <person name="Grigoriev I.V."/>
            <person name="Hibbett D.S."/>
        </authorList>
    </citation>
    <scope>NUCLEOTIDE SEQUENCE [LARGE SCALE GENOMIC DNA]</scope>
    <source>
        <strain evidence="4 5">CBS 109695</strain>
    </source>
</reference>
<keyword evidence="3" id="KW-0732">Signal</keyword>
<feature type="compositionally biased region" description="Polar residues" evidence="1">
    <location>
        <begin position="178"/>
        <end position="192"/>
    </location>
</feature>
<feature type="chain" id="PRO_5007881026" evidence="3">
    <location>
        <begin position="22"/>
        <end position="476"/>
    </location>
</feature>
<feature type="compositionally biased region" description="Polar residues" evidence="1">
    <location>
        <begin position="408"/>
        <end position="419"/>
    </location>
</feature>
<gene>
    <name evidence="4" type="ORF">FIBSPDRAFT_944421</name>
</gene>
<dbReference type="OrthoDB" id="2756540at2759"/>